<dbReference type="InterPro" id="IPR036396">
    <property type="entry name" value="Cyt_P450_sf"/>
</dbReference>
<evidence type="ECO:0000313" key="3">
    <source>
        <dbReference type="Proteomes" id="UP000008710"/>
    </source>
</evidence>
<reference evidence="3" key="1">
    <citation type="journal article" date="2006" name="Proc. Natl. Acad. Sci. U.S.A.">
        <title>The complete genome of Rhodococcus sp. RHA1 provides insights into a catabolic powerhouse.</title>
        <authorList>
            <person name="McLeod M.P."/>
            <person name="Warren R.L."/>
            <person name="Hsiao W.W.L."/>
            <person name="Araki N."/>
            <person name="Myhre M."/>
            <person name="Fernandes C."/>
            <person name="Miyazawa D."/>
            <person name="Wong W."/>
            <person name="Lillquist A.L."/>
            <person name="Wang D."/>
            <person name="Dosanjh M."/>
            <person name="Hara H."/>
            <person name="Petrescu A."/>
            <person name="Morin R.D."/>
            <person name="Yang G."/>
            <person name="Stott J.M."/>
            <person name="Schein J.E."/>
            <person name="Shin H."/>
            <person name="Smailus D."/>
            <person name="Siddiqui A.S."/>
            <person name="Marra M.A."/>
            <person name="Jones S.J.M."/>
            <person name="Holt R."/>
            <person name="Brinkman F.S.L."/>
            <person name="Miyauchi K."/>
            <person name="Fukuda M."/>
            <person name="Davies J.E."/>
            <person name="Mohn W.W."/>
            <person name="Eltis L.D."/>
        </authorList>
    </citation>
    <scope>NUCLEOTIDE SEQUENCE [LARGE SCALE GENOMIC DNA]</scope>
    <source>
        <strain evidence="3">RHA1</strain>
    </source>
</reference>
<feature type="region of interest" description="Disordered" evidence="1">
    <location>
        <begin position="63"/>
        <end position="84"/>
    </location>
</feature>
<dbReference type="GO" id="GO:0020037">
    <property type="term" value="F:heme binding"/>
    <property type="evidence" value="ECO:0007669"/>
    <property type="project" value="InterPro"/>
</dbReference>
<name>Q0SC49_RHOJR</name>
<dbReference type="Gene3D" id="1.10.630.10">
    <property type="entry name" value="Cytochrome P450"/>
    <property type="match status" value="1"/>
</dbReference>
<evidence type="ECO:0000256" key="1">
    <source>
        <dbReference type="SAM" id="MobiDB-lite"/>
    </source>
</evidence>
<dbReference type="Proteomes" id="UP000008710">
    <property type="component" value="Chromosome"/>
</dbReference>
<feature type="compositionally biased region" description="Basic residues" evidence="1">
    <location>
        <begin position="75"/>
        <end position="84"/>
    </location>
</feature>
<dbReference type="AlphaFoldDB" id="Q0SC49"/>
<dbReference type="KEGG" id="rha:RHA1_ro03084"/>
<dbReference type="GO" id="GO:0004497">
    <property type="term" value="F:monooxygenase activity"/>
    <property type="evidence" value="ECO:0007669"/>
    <property type="project" value="InterPro"/>
</dbReference>
<dbReference type="HOGENOM" id="CLU_2169077_0_0_11"/>
<dbReference type="eggNOG" id="COG2124">
    <property type="taxonomic scope" value="Bacteria"/>
</dbReference>
<dbReference type="GO" id="GO:0005506">
    <property type="term" value="F:iron ion binding"/>
    <property type="evidence" value="ECO:0007669"/>
    <property type="project" value="InterPro"/>
</dbReference>
<sequence length="110" mass="12071">MDAEVLVDQVLETATTFDMVPALAAAFPLRVFPDAVGIPEVGRENLLSYGDHLFNAFGRSTASSTRAPAGERAVRVGRRPVHPRRAERRRIRGPALLIAATYLRGRPHLI</sequence>
<protein>
    <submittedName>
        <fullName evidence="2">Possible cytochrome P450</fullName>
    </submittedName>
</protein>
<accession>Q0SC49</accession>
<gene>
    <name evidence="2" type="ordered locus">RHA1_ro03084</name>
</gene>
<proteinExistence type="predicted"/>
<organism evidence="2 3">
    <name type="scientific">Rhodococcus jostii (strain RHA1)</name>
    <dbReference type="NCBI Taxonomy" id="101510"/>
    <lineage>
        <taxon>Bacteria</taxon>
        <taxon>Bacillati</taxon>
        <taxon>Actinomycetota</taxon>
        <taxon>Actinomycetes</taxon>
        <taxon>Mycobacteriales</taxon>
        <taxon>Nocardiaceae</taxon>
        <taxon>Rhodococcus</taxon>
    </lineage>
</organism>
<evidence type="ECO:0000313" key="2">
    <source>
        <dbReference type="EMBL" id="ABG94887.1"/>
    </source>
</evidence>
<dbReference type="GO" id="GO:0016705">
    <property type="term" value="F:oxidoreductase activity, acting on paired donors, with incorporation or reduction of molecular oxygen"/>
    <property type="evidence" value="ECO:0007669"/>
    <property type="project" value="InterPro"/>
</dbReference>
<dbReference type="EMBL" id="CP000431">
    <property type="protein sequence ID" value="ABG94887.1"/>
    <property type="molecule type" value="Genomic_DNA"/>
</dbReference>